<reference evidence="5 6" key="1">
    <citation type="submission" date="2014-05" db="EMBL/GenBank/DDBJ databases">
        <title>ATOL: Assembling a taxonomically balanced genome-scale reconstruction of the evolutionary history of the Enterobacteriaceae.</title>
        <authorList>
            <person name="Plunkett G.III."/>
            <person name="Neeno-Eckwall E.C."/>
            <person name="Glasner J.D."/>
            <person name="Perna N.T."/>
        </authorList>
    </citation>
    <scope>NUCLEOTIDE SEQUENCE [LARGE SCALE GENOMIC DNA]</scope>
    <source>
        <strain evidence="5 6">ATCC 33301</strain>
    </source>
</reference>
<dbReference type="GO" id="GO:0045892">
    <property type="term" value="P:negative regulation of DNA-templated transcription"/>
    <property type="evidence" value="ECO:0007669"/>
    <property type="project" value="InterPro"/>
</dbReference>
<evidence type="ECO:0000313" key="6">
    <source>
        <dbReference type="Proteomes" id="UP000028602"/>
    </source>
</evidence>
<evidence type="ECO:0000256" key="3">
    <source>
        <dbReference type="ARBA" id="ARBA00023163"/>
    </source>
</evidence>
<dbReference type="Gene3D" id="3.40.50.2300">
    <property type="match status" value="2"/>
</dbReference>
<dbReference type="CDD" id="cd01542">
    <property type="entry name" value="PBP1_TreR-like"/>
    <property type="match status" value="1"/>
</dbReference>
<protein>
    <submittedName>
        <fullName evidence="5">Trehalose operon transcriptional repressor</fullName>
    </submittedName>
</protein>
<dbReference type="InterPro" id="IPR046335">
    <property type="entry name" value="LacI/GalR-like_sensor"/>
</dbReference>
<keyword evidence="3" id="KW-0804">Transcription</keyword>
<dbReference type="OrthoDB" id="198888at2"/>
<keyword evidence="6" id="KW-1185">Reference proteome</keyword>
<dbReference type="AlphaFoldDB" id="A0A085JDS0"/>
<proteinExistence type="predicted"/>
<dbReference type="PROSITE" id="PS50932">
    <property type="entry name" value="HTH_LACI_2"/>
    <property type="match status" value="1"/>
</dbReference>
<evidence type="ECO:0000256" key="1">
    <source>
        <dbReference type="ARBA" id="ARBA00023015"/>
    </source>
</evidence>
<dbReference type="PANTHER" id="PTHR30146:SF146">
    <property type="entry name" value="HTH-TYPE TRANSCRIPTIONAL REGULATOR TRER"/>
    <property type="match status" value="1"/>
</dbReference>
<dbReference type="Pfam" id="PF13377">
    <property type="entry name" value="Peripla_BP_3"/>
    <property type="match status" value="1"/>
</dbReference>
<dbReference type="GO" id="GO:0000976">
    <property type="term" value="F:transcription cis-regulatory region binding"/>
    <property type="evidence" value="ECO:0007669"/>
    <property type="project" value="TreeGrafter"/>
</dbReference>
<dbReference type="RefSeq" id="WP_029989559.1">
    <property type="nucleotide sequence ID" value="NZ_ATMJ01000004.1"/>
</dbReference>
<dbReference type="InterPro" id="IPR012771">
    <property type="entry name" value="Trehalos_R_gpbac"/>
</dbReference>
<dbReference type="Pfam" id="PF00356">
    <property type="entry name" value="LacI"/>
    <property type="match status" value="1"/>
</dbReference>
<evidence type="ECO:0000259" key="4">
    <source>
        <dbReference type="PROSITE" id="PS50932"/>
    </source>
</evidence>
<dbReference type="GO" id="GO:0005991">
    <property type="term" value="P:trehalose metabolic process"/>
    <property type="evidence" value="ECO:0007669"/>
    <property type="project" value="InterPro"/>
</dbReference>
<keyword evidence="2" id="KW-0238">DNA-binding</keyword>
<dbReference type="eggNOG" id="COG1609">
    <property type="taxonomic scope" value="Bacteria"/>
</dbReference>
<dbReference type="SUPFAM" id="SSF47413">
    <property type="entry name" value="lambda repressor-like DNA-binding domains"/>
    <property type="match status" value="1"/>
</dbReference>
<dbReference type="InterPro" id="IPR010982">
    <property type="entry name" value="Lambda_DNA-bd_dom_sf"/>
</dbReference>
<dbReference type="NCBIfam" id="TIGR02405">
    <property type="entry name" value="trehalos_R_Ecol"/>
    <property type="match status" value="1"/>
</dbReference>
<dbReference type="SMART" id="SM00354">
    <property type="entry name" value="HTH_LACI"/>
    <property type="match status" value="1"/>
</dbReference>
<dbReference type="Proteomes" id="UP000028602">
    <property type="component" value="Unassembled WGS sequence"/>
</dbReference>
<dbReference type="CDD" id="cd01392">
    <property type="entry name" value="HTH_LacI"/>
    <property type="match status" value="1"/>
</dbReference>
<keyword evidence="1" id="KW-0805">Transcription regulation</keyword>
<evidence type="ECO:0000313" key="5">
    <source>
        <dbReference type="EMBL" id="KFD18616.1"/>
    </source>
</evidence>
<name>A0A085JDS0_9GAMM</name>
<dbReference type="InterPro" id="IPR000843">
    <property type="entry name" value="HTH_LacI"/>
</dbReference>
<dbReference type="PANTHER" id="PTHR30146">
    <property type="entry name" value="LACI-RELATED TRANSCRIPTIONAL REPRESSOR"/>
    <property type="match status" value="1"/>
</dbReference>
<accession>A0A085JDS0</accession>
<dbReference type="Gene3D" id="1.10.260.40">
    <property type="entry name" value="lambda repressor-like DNA-binding domains"/>
    <property type="match status" value="1"/>
</dbReference>
<dbReference type="EMBL" id="JMPR01000037">
    <property type="protein sequence ID" value="KFD18616.1"/>
    <property type="molecule type" value="Genomic_DNA"/>
</dbReference>
<sequence length="320" mass="34875">MPKRLTIKDIARLSGTGKSTVSRVLNQQGDVHPETRKRIEAVINEYQFTPSRPARSMRVKESRVIGIIMARLDSAAENQAVSAMLPLLYRHGYDVLILESRFSTDKVTEHLTVLKQREVDGAILFSFTGLTAGMIAGWEPHMVLMVHPCDGFSSVCYDDAGAVQMLADHLFQQGHRRISYLGVNQSDKTTGEDRYLAYLTACKRLSLTPHASLGTLEYHSGYTLAGEVCGEGITAVICATDSLALGVYKYLGEHPAQQITVAAIGNTPLLGFLFPAVITLEFGYANAGELAARQLLAHLAHSAPARTYLLNGQLNTEIAG</sequence>
<comment type="caution">
    <text evidence="5">The sequence shown here is derived from an EMBL/GenBank/DDBJ whole genome shotgun (WGS) entry which is preliminary data.</text>
</comment>
<gene>
    <name evidence="5" type="primary">treR</name>
    <name evidence="5" type="ORF">GTPT_2377</name>
</gene>
<dbReference type="GO" id="GO:0003700">
    <property type="term" value="F:DNA-binding transcription factor activity"/>
    <property type="evidence" value="ECO:0007669"/>
    <property type="project" value="TreeGrafter"/>
</dbReference>
<dbReference type="SUPFAM" id="SSF53822">
    <property type="entry name" value="Periplasmic binding protein-like I"/>
    <property type="match status" value="1"/>
</dbReference>
<feature type="domain" description="HTH lacI-type" evidence="4">
    <location>
        <begin position="5"/>
        <end position="59"/>
    </location>
</feature>
<organism evidence="5 6">
    <name type="scientific">Tatumella ptyseos ATCC 33301</name>
    <dbReference type="NCBI Taxonomy" id="1005995"/>
    <lineage>
        <taxon>Bacteria</taxon>
        <taxon>Pseudomonadati</taxon>
        <taxon>Pseudomonadota</taxon>
        <taxon>Gammaproteobacteria</taxon>
        <taxon>Enterobacterales</taxon>
        <taxon>Erwiniaceae</taxon>
        <taxon>Tatumella</taxon>
    </lineage>
</organism>
<dbReference type="InterPro" id="IPR028082">
    <property type="entry name" value="Peripla_BP_I"/>
</dbReference>
<evidence type="ECO:0000256" key="2">
    <source>
        <dbReference type="ARBA" id="ARBA00023125"/>
    </source>
</evidence>